<gene>
    <name evidence="4" type="ORF">EIN_170620</name>
</gene>
<dbReference type="CDD" id="cd04301">
    <property type="entry name" value="NAT_SF"/>
    <property type="match status" value="1"/>
</dbReference>
<protein>
    <recommendedName>
        <fullName evidence="3">N-acetyltransferase domain-containing protein</fullName>
    </recommendedName>
</protein>
<dbReference type="Proteomes" id="UP000014680">
    <property type="component" value="Unassembled WGS sequence"/>
</dbReference>
<dbReference type="PANTHER" id="PTHR43800">
    <property type="entry name" value="PEPTIDYL-LYSINE N-ACETYLTRANSFERASE YJAB"/>
    <property type="match status" value="1"/>
</dbReference>
<dbReference type="SUPFAM" id="SSF55729">
    <property type="entry name" value="Acyl-CoA N-acyltransferases (Nat)"/>
    <property type="match status" value="1"/>
</dbReference>
<keyword evidence="1" id="KW-0808">Transferase</keyword>
<keyword evidence="5" id="KW-1185">Reference proteome</keyword>
<dbReference type="EMBL" id="KB207112">
    <property type="protein sequence ID" value="ELP84537.1"/>
    <property type="molecule type" value="Genomic_DNA"/>
</dbReference>
<dbReference type="Pfam" id="PF00583">
    <property type="entry name" value="Acetyltransf_1"/>
    <property type="match status" value="1"/>
</dbReference>
<sequence>MEEISCHPFEISQIQRLAQICFRDTYKAILSPTQMEYMIDWMYSDSSLKRQITEGCVYTLFQKNNTDVGYISVQKIGDVCHLHKIYLDPKEHKNGIGKVMMNCVKSWATQNYCKTIILNVNRFNKTIGFYQKMGFVVIRQEDNEIGNGFYMNDFVMEFVC</sequence>
<dbReference type="OMA" id="CHPFEIS"/>
<accession>A0A0A1TVQ2</accession>
<dbReference type="AlphaFoldDB" id="A0A0A1TVQ2"/>
<evidence type="ECO:0000313" key="5">
    <source>
        <dbReference type="Proteomes" id="UP000014680"/>
    </source>
</evidence>
<dbReference type="Gene3D" id="3.40.630.30">
    <property type="match status" value="1"/>
</dbReference>
<reference evidence="4 5" key="1">
    <citation type="submission" date="2012-10" db="EMBL/GenBank/DDBJ databases">
        <authorList>
            <person name="Zafar N."/>
            <person name="Inman J."/>
            <person name="Hall N."/>
            <person name="Lorenzi H."/>
            <person name="Caler E."/>
        </authorList>
    </citation>
    <scope>NUCLEOTIDE SEQUENCE [LARGE SCALE GENOMIC DNA]</scope>
    <source>
        <strain evidence="4 5">IP1</strain>
    </source>
</reference>
<proteinExistence type="predicted"/>
<feature type="domain" description="N-acetyltransferase" evidence="3">
    <location>
        <begin position="9"/>
        <end position="156"/>
    </location>
</feature>
<evidence type="ECO:0000256" key="2">
    <source>
        <dbReference type="ARBA" id="ARBA00023315"/>
    </source>
</evidence>
<name>A0A0A1TVQ2_ENTIV</name>
<dbReference type="VEuPathDB" id="AmoebaDB:EIN_170620"/>
<dbReference type="GeneID" id="14883515"/>
<dbReference type="GO" id="GO:0016747">
    <property type="term" value="F:acyltransferase activity, transferring groups other than amino-acyl groups"/>
    <property type="evidence" value="ECO:0007669"/>
    <property type="project" value="InterPro"/>
</dbReference>
<dbReference type="PROSITE" id="PS51186">
    <property type="entry name" value="GNAT"/>
    <property type="match status" value="1"/>
</dbReference>
<evidence type="ECO:0000313" key="4">
    <source>
        <dbReference type="EMBL" id="ELP84537.1"/>
    </source>
</evidence>
<dbReference type="KEGG" id="eiv:EIN_170620"/>
<dbReference type="OrthoDB" id="47374at2759"/>
<dbReference type="InterPro" id="IPR016181">
    <property type="entry name" value="Acyl_CoA_acyltransferase"/>
</dbReference>
<dbReference type="PANTHER" id="PTHR43800:SF1">
    <property type="entry name" value="PEPTIDYL-LYSINE N-ACETYLTRANSFERASE YJAB"/>
    <property type="match status" value="1"/>
</dbReference>
<dbReference type="InterPro" id="IPR000182">
    <property type="entry name" value="GNAT_dom"/>
</dbReference>
<evidence type="ECO:0000256" key="1">
    <source>
        <dbReference type="ARBA" id="ARBA00022679"/>
    </source>
</evidence>
<dbReference type="RefSeq" id="XP_004183883.1">
    <property type="nucleotide sequence ID" value="XM_004183835.1"/>
</dbReference>
<evidence type="ECO:0000259" key="3">
    <source>
        <dbReference type="PROSITE" id="PS51186"/>
    </source>
</evidence>
<keyword evidence="2" id="KW-0012">Acyltransferase</keyword>
<organism evidence="4 5">
    <name type="scientific">Entamoeba invadens IP1</name>
    <dbReference type="NCBI Taxonomy" id="370355"/>
    <lineage>
        <taxon>Eukaryota</taxon>
        <taxon>Amoebozoa</taxon>
        <taxon>Evosea</taxon>
        <taxon>Archamoebae</taxon>
        <taxon>Mastigamoebida</taxon>
        <taxon>Entamoebidae</taxon>
        <taxon>Entamoeba</taxon>
    </lineage>
</organism>